<accession>A0A6A6ETW1</accession>
<feature type="compositionally biased region" description="Low complexity" evidence="12">
    <location>
        <begin position="75"/>
        <end position="87"/>
    </location>
</feature>
<dbReference type="Pfam" id="PF03062">
    <property type="entry name" value="MBOAT"/>
    <property type="match status" value="1"/>
</dbReference>
<dbReference type="InterPro" id="IPR004299">
    <property type="entry name" value="MBOAT_fam"/>
</dbReference>
<reference evidence="14" key="1">
    <citation type="journal article" date="2020" name="Stud. Mycol.">
        <title>101 Dothideomycetes genomes: a test case for predicting lifestyles and emergence of pathogens.</title>
        <authorList>
            <person name="Haridas S."/>
            <person name="Albert R."/>
            <person name="Binder M."/>
            <person name="Bloem J."/>
            <person name="Labutti K."/>
            <person name="Salamov A."/>
            <person name="Andreopoulos B."/>
            <person name="Baker S."/>
            <person name="Barry K."/>
            <person name="Bills G."/>
            <person name="Bluhm B."/>
            <person name="Cannon C."/>
            <person name="Castanera R."/>
            <person name="Culley D."/>
            <person name="Daum C."/>
            <person name="Ezra D."/>
            <person name="Gonzalez J."/>
            <person name="Henrissat B."/>
            <person name="Kuo A."/>
            <person name="Liang C."/>
            <person name="Lipzen A."/>
            <person name="Lutzoni F."/>
            <person name="Magnuson J."/>
            <person name="Mondo S."/>
            <person name="Nolan M."/>
            <person name="Ohm R."/>
            <person name="Pangilinan J."/>
            <person name="Park H.-J."/>
            <person name="Ramirez L."/>
            <person name="Alfaro M."/>
            <person name="Sun H."/>
            <person name="Tritt A."/>
            <person name="Yoshinaga Y."/>
            <person name="Zwiers L.-H."/>
            <person name="Turgeon B."/>
            <person name="Goodwin S."/>
            <person name="Spatafora J."/>
            <person name="Crous P."/>
            <person name="Grigoriev I."/>
        </authorList>
    </citation>
    <scope>NUCLEOTIDE SEQUENCE</scope>
    <source>
        <strain evidence="14">CBS 207.26</strain>
    </source>
</reference>
<feature type="region of interest" description="Disordered" evidence="12">
    <location>
        <begin position="340"/>
        <end position="378"/>
    </location>
</feature>
<evidence type="ECO:0000256" key="13">
    <source>
        <dbReference type="SAM" id="Phobius"/>
    </source>
</evidence>
<gene>
    <name evidence="14" type="ORF">K469DRAFT_698581</name>
</gene>
<dbReference type="Proteomes" id="UP000800200">
    <property type="component" value="Unassembled WGS sequence"/>
</dbReference>
<keyword evidence="6 13" id="KW-1133">Transmembrane helix</keyword>
<comment type="subcellular location">
    <subcellularLocation>
        <location evidence="1 10">Endoplasmic reticulum membrane</location>
        <topology evidence="1 10">Multi-pass membrane protein</topology>
    </subcellularLocation>
</comment>
<proteinExistence type="inferred from homology"/>
<feature type="compositionally biased region" description="Polar residues" evidence="12">
    <location>
        <begin position="45"/>
        <end position="56"/>
    </location>
</feature>
<dbReference type="GO" id="GO:0005789">
    <property type="term" value="C:endoplasmic reticulum membrane"/>
    <property type="evidence" value="ECO:0007669"/>
    <property type="project" value="UniProtKB-SubCell"/>
</dbReference>
<evidence type="ECO:0000256" key="12">
    <source>
        <dbReference type="SAM" id="MobiDB-lite"/>
    </source>
</evidence>
<evidence type="ECO:0000256" key="1">
    <source>
        <dbReference type="ARBA" id="ARBA00004477"/>
    </source>
</evidence>
<feature type="region of interest" description="Disordered" evidence="12">
    <location>
        <begin position="1"/>
        <end position="109"/>
    </location>
</feature>
<feature type="transmembrane region" description="Helical" evidence="13">
    <location>
        <begin position="472"/>
        <end position="491"/>
    </location>
</feature>
<keyword evidence="5 10" id="KW-0256">Endoplasmic reticulum</keyword>
<feature type="compositionally biased region" description="Polar residues" evidence="12">
    <location>
        <begin position="341"/>
        <end position="352"/>
    </location>
</feature>
<dbReference type="GO" id="GO:0034737">
    <property type="term" value="F:ergosterol O-acyltransferase activity"/>
    <property type="evidence" value="ECO:0007669"/>
    <property type="project" value="TreeGrafter"/>
</dbReference>
<dbReference type="EMBL" id="ML994610">
    <property type="protein sequence ID" value="KAF2195014.1"/>
    <property type="molecule type" value="Genomic_DNA"/>
</dbReference>
<dbReference type="PIRSF" id="PIRSF000439">
    <property type="entry name" value="Oat_ACAT_DAG_ARE"/>
    <property type="match status" value="1"/>
</dbReference>
<evidence type="ECO:0000256" key="6">
    <source>
        <dbReference type="ARBA" id="ARBA00022989"/>
    </source>
</evidence>
<evidence type="ECO:0000313" key="15">
    <source>
        <dbReference type="Proteomes" id="UP000800200"/>
    </source>
</evidence>
<evidence type="ECO:0000256" key="4">
    <source>
        <dbReference type="ARBA" id="ARBA00022692"/>
    </source>
</evidence>
<feature type="transmembrane region" description="Helical" evidence="13">
    <location>
        <begin position="227"/>
        <end position="251"/>
    </location>
</feature>
<keyword evidence="4 13" id="KW-0812">Transmembrane</keyword>
<feature type="transmembrane region" description="Helical" evidence="13">
    <location>
        <begin position="263"/>
        <end position="283"/>
    </location>
</feature>
<dbReference type="OrthoDB" id="10039049at2759"/>
<evidence type="ECO:0000256" key="3">
    <source>
        <dbReference type="ARBA" id="ARBA00022679"/>
    </source>
</evidence>
<name>A0A6A6ETW1_9PEZI</name>
<keyword evidence="7 10" id="KW-0472">Membrane</keyword>
<evidence type="ECO:0000256" key="2">
    <source>
        <dbReference type="ARBA" id="ARBA00009010"/>
    </source>
</evidence>
<dbReference type="PANTHER" id="PTHR10408">
    <property type="entry name" value="STEROL O-ACYLTRANSFERASE"/>
    <property type="match status" value="1"/>
</dbReference>
<keyword evidence="8 10" id="KW-0012">Acyltransferase</keyword>
<feature type="transmembrane region" description="Helical" evidence="13">
    <location>
        <begin position="654"/>
        <end position="673"/>
    </location>
</feature>
<sequence length="674" mass="76678">MATNGAATDPHTNGSKPDIPSLTNGKSAMSYALTGLSHRKRSGSEDSWTPDSSSVLSEEEDIDTMKLGSIDGKSRSTTAVASTSGASVELEHTGRASEKPINGTRHTDGRRKSIQVIIEKADKKGRYTLTADDPEFREIVQSGIEREAAKLSGRNRYRFRDLVFTRQFTTFDRQNPRGAQSPFHGFFTLFWLAMALLLVKIAVQNYKNQGSIFGRAEILHLMVDRDLVLLFITDCVMVLSTTFGFFLHRAIAKGWLTWSRSGWIIQSLWQMFFTGSVIGISFYRDWPWTHTVFIVLHDFVLLMKQHSHSFYNGYLSQVYRRRNLLEQKLGKLEEMEALESLSPTSPQMSALSATGLEGPGNHSLTDRRRSTGPKYSTNFSKEQSEIASMAKAIESGEPLDADQIQAFTGVIKTEITILNDELRGKCTTTDNTYPKNLTLSNFIDWTMLPTLVYELEYPRQERINWWYVAEKSAATLGVIWIMIIISQAYLYPVVIETVLHKEAGMTLDQRWKEFPWVVSDMLFPLLLEQLLAWYVIWECVLNVLAELTRFADRGFYGDWWNSVSWDQYARDWNRPVHNFLLRHVYHSSISAFHLSKTGATFVTFLLSAVVHELLMFCLFKKVRGYLFALQLSQIPLAALSRTPLMKGKDTVGNIFFWIGLFIGPSLITGLYLIV</sequence>
<keyword evidence="15" id="KW-1185">Reference proteome</keyword>
<keyword evidence="3 10" id="KW-0808">Transferase</keyword>
<evidence type="ECO:0000256" key="9">
    <source>
        <dbReference type="ARBA" id="ARBA00023568"/>
    </source>
</evidence>
<organism evidence="14 15">
    <name type="scientific">Zopfia rhizophila CBS 207.26</name>
    <dbReference type="NCBI Taxonomy" id="1314779"/>
    <lineage>
        <taxon>Eukaryota</taxon>
        <taxon>Fungi</taxon>
        <taxon>Dikarya</taxon>
        <taxon>Ascomycota</taxon>
        <taxon>Pezizomycotina</taxon>
        <taxon>Dothideomycetes</taxon>
        <taxon>Dothideomycetes incertae sedis</taxon>
        <taxon>Zopfiaceae</taxon>
        <taxon>Zopfia</taxon>
    </lineage>
</organism>
<dbReference type="GO" id="GO:0008204">
    <property type="term" value="P:ergosterol metabolic process"/>
    <property type="evidence" value="ECO:0007669"/>
    <property type="project" value="TreeGrafter"/>
</dbReference>
<feature type="active site" evidence="11">
    <location>
        <position position="611"/>
    </location>
</feature>
<evidence type="ECO:0000256" key="7">
    <source>
        <dbReference type="ARBA" id="ARBA00023136"/>
    </source>
</evidence>
<feature type="transmembrane region" description="Helical" evidence="13">
    <location>
        <begin position="598"/>
        <end position="618"/>
    </location>
</feature>
<evidence type="ECO:0000313" key="14">
    <source>
        <dbReference type="EMBL" id="KAF2195014.1"/>
    </source>
</evidence>
<feature type="transmembrane region" description="Helical" evidence="13">
    <location>
        <begin position="183"/>
        <end position="206"/>
    </location>
</feature>
<dbReference type="AlphaFoldDB" id="A0A6A6ETW1"/>
<evidence type="ECO:0000256" key="10">
    <source>
        <dbReference type="PIRNR" id="PIRNR000439"/>
    </source>
</evidence>
<evidence type="ECO:0000256" key="8">
    <source>
        <dbReference type="ARBA" id="ARBA00023315"/>
    </source>
</evidence>
<feature type="compositionally biased region" description="Polar residues" evidence="12">
    <location>
        <begin position="1"/>
        <end position="27"/>
    </location>
</feature>
<dbReference type="InterPro" id="IPR014371">
    <property type="entry name" value="Oat_ACAT_DAG_ARE"/>
</dbReference>
<comment type="function">
    <text evidence="9">Sterol O-acyltransferase that catalyzes the formation of stery esters.</text>
</comment>
<dbReference type="PANTHER" id="PTHR10408:SF23">
    <property type="entry name" value="STEROL O-ACYLTRANSFERASE 1-RELATED"/>
    <property type="match status" value="1"/>
</dbReference>
<protein>
    <recommendedName>
        <fullName evidence="10">O-acyltransferase</fullName>
    </recommendedName>
</protein>
<comment type="similarity">
    <text evidence="2 10">Belongs to the membrane-bound acyltransferase family. Sterol o-acyltransferase subfamily.</text>
</comment>
<evidence type="ECO:0000256" key="11">
    <source>
        <dbReference type="PIRSR" id="PIRSR000439-1"/>
    </source>
</evidence>
<feature type="compositionally biased region" description="Basic and acidic residues" evidence="12">
    <location>
        <begin position="89"/>
        <end position="98"/>
    </location>
</feature>
<evidence type="ECO:0000256" key="5">
    <source>
        <dbReference type="ARBA" id="ARBA00022824"/>
    </source>
</evidence>